<reference evidence="2" key="2">
    <citation type="submission" date="2023-01" db="EMBL/GenBank/DDBJ databases">
        <authorList>
            <person name="Sun Q."/>
            <person name="Evtushenko L."/>
        </authorList>
    </citation>
    <scope>NUCLEOTIDE SEQUENCE</scope>
    <source>
        <strain evidence="2">VKM B-1513</strain>
    </source>
</reference>
<evidence type="ECO:0000313" key="2">
    <source>
        <dbReference type="EMBL" id="GLK50760.1"/>
    </source>
</evidence>
<dbReference type="EMBL" id="BSFE01000001">
    <property type="protein sequence ID" value="GLK50760.1"/>
    <property type="molecule type" value="Genomic_DNA"/>
</dbReference>
<accession>A0A9W6IKD1</accession>
<reference evidence="2" key="1">
    <citation type="journal article" date="2014" name="Int. J. Syst. Evol. Microbiol.">
        <title>Complete genome sequence of Corynebacterium casei LMG S-19264T (=DSM 44701T), isolated from a smear-ripened cheese.</title>
        <authorList>
            <consortium name="US DOE Joint Genome Institute (JGI-PGF)"/>
            <person name="Walter F."/>
            <person name="Albersmeier A."/>
            <person name="Kalinowski J."/>
            <person name="Ruckert C."/>
        </authorList>
    </citation>
    <scope>NUCLEOTIDE SEQUENCE</scope>
    <source>
        <strain evidence="2">VKM B-1513</strain>
    </source>
</reference>
<protein>
    <submittedName>
        <fullName evidence="2">Uncharacterized protein</fullName>
    </submittedName>
</protein>
<evidence type="ECO:0000256" key="1">
    <source>
        <dbReference type="SAM" id="Phobius"/>
    </source>
</evidence>
<feature type="transmembrane region" description="Helical" evidence="1">
    <location>
        <begin position="123"/>
        <end position="144"/>
    </location>
</feature>
<keyword evidence="1" id="KW-0472">Membrane</keyword>
<dbReference type="RefSeq" id="WP_271185158.1">
    <property type="nucleotide sequence ID" value="NZ_BSFE01000001.1"/>
</dbReference>
<keyword evidence="1" id="KW-1133">Transmembrane helix</keyword>
<comment type="caution">
    <text evidence="2">The sequence shown here is derived from an EMBL/GenBank/DDBJ whole genome shotgun (WGS) entry which is preliminary data.</text>
</comment>
<proteinExistence type="predicted"/>
<name>A0A9W6IKD1_9PROT</name>
<feature type="transmembrane region" description="Helical" evidence="1">
    <location>
        <begin position="98"/>
        <end position="117"/>
    </location>
</feature>
<dbReference type="AlphaFoldDB" id="A0A9W6IKD1"/>
<evidence type="ECO:0000313" key="3">
    <source>
        <dbReference type="Proteomes" id="UP001143486"/>
    </source>
</evidence>
<gene>
    <name evidence="2" type="ORF">GCM10017621_02680</name>
</gene>
<keyword evidence="3" id="KW-1185">Reference proteome</keyword>
<dbReference type="Proteomes" id="UP001143486">
    <property type="component" value="Unassembled WGS sequence"/>
</dbReference>
<feature type="transmembrane region" description="Helical" evidence="1">
    <location>
        <begin position="57"/>
        <end position="86"/>
    </location>
</feature>
<sequence>MRDIIRADAERRFADTWIRPVGAWLAACLASAAAMVGSFGVMALAEGVPSAQQVAGFAAAIIPGTLYIGVFMVVLTALPTLAFAWLMHSQGWKTIRTSALMGGVTGILCVQVFGFPLQHGAEFVPLMVLVFCVGLVGGSVYRLVAGKH</sequence>
<feature type="transmembrane region" description="Helical" evidence="1">
    <location>
        <begin position="21"/>
        <end position="45"/>
    </location>
</feature>
<keyword evidence="1" id="KW-0812">Transmembrane</keyword>
<organism evidence="2 3">
    <name type="scientific">Maricaulis virginensis</name>
    <dbReference type="NCBI Taxonomy" id="144022"/>
    <lineage>
        <taxon>Bacteria</taxon>
        <taxon>Pseudomonadati</taxon>
        <taxon>Pseudomonadota</taxon>
        <taxon>Alphaproteobacteria</taxon>
        <taxon>Maricaulales</taxon>
        <taxon>Maricaulaceae</taxon>
        <taxon>Maricaulis</taxon>
    </lineage>
</organism>